<evidence type="ECO:0000313" key="2">
    <source>
        <dbReference type="Proteomes" id="UP000003639"/>
    </source>
</evidence>
<dbReference type="AlphaFoldDB" id="A6NVM6"/>
<dbReference type="EMBL" id="AAXG02000013">
    <property type="protein sequence ID" value="EDM99995.1"/>
    <property type="molecule type" value="Genomic_DNA"/>
</dbReference>
<keyword evidence="2" id="KW-1185">Reference proteome</keyword>
<evidence type="ECO:0000313" key="1">
    <source>
        <dbReference type="EMBL" id="EDM99995.1"/>
    </source>
</evidence>
<protein>
    <submittedName>
        <fullName evidence="1">Uncharacterized protein</fullName>
    </submittedName>
</protein>
<reference evidence="1 2" key="2">
    <citation type="submission" date="2007-06" db="EMBL/GenBank/DDBJ databases">
        <title>Draft genome sequence of Pseudoflavonifractor capillosus ATCC 29799.</title>
        <authorList>
            <person name="Sudarsanam P."/>
            <person name="Ley R."/>
            <person name="Guruge J."/>
            <person name="Turnbaugh P.J."/>
            <person name="Mahowald M."/>
            <person name="Liep D."/>
            <person name="Gordon J."/>
        </authorList>
    </citation>
    <scope>NUCLEOTIDE SEQUENCE [LARGE SCALE GENOMIC DNA]</scope>
    <source>
        <strain evidence="1 2">ATCC 29799</strain>
    </source>
</reference>
<dbReference type="Proteomes" id="UP000003639">
    <property type="component" value="Unassembled WGS sequence"/>
</dbReference>
<reference evidence="1 2" key="1">
    <citation type="submission" date="2007-04" db="EMBL/GenBank/DDBJ databases">
        <authorList>
            <person name="Fulton L."/>
            <person name="Clifton S."/>
            <person name="Fulton B."/>
            <person name="Xu J."/>
            <person name="Minx P."/>
            <person name="Pepin K.H."/>
            <person name="Johnson M."/>
            <person name="Thiruvilangam P."/>
            <person name="Bhonagiri V."/>
            <person name="Nash W.E."/>
            <person name="Mardis E.R."/>
            <person name="Wilson R.K."/>
        </authorList>
    </citation>
    <scope>NUCLEOTIDE SEQUENCE [LARGE SCALE GENOMIC DNA]</scope>
    <source>
        <strain evidence="1 2">ATCC 29799</strain>
    </source>
</reference>
<name>A6NVM6_9FIRM</name>
<comment type="caution">
    <text evidence="1">The sequence shown here is derived from an EMBL/GenBank/DDBJ whole genome shotgun (WGS) entry which is preliminary data.</text>
</comment>
<proteinExistence type="predicted"/>
<accession>A6NVM6</accession>
<organism evidence="1 2">
    <name type="scientific">Pseudoflavonifractor capillosus ATCC 29799</name>
    <dbReference type="NCBI Taxonomy" id="411467"/>
    <lineage>
        <taxon>Bacteria</taxon>
        <taxon>Bacillati</taxon>
        <taxon>Bacillota</taxon>
        <taxon>Clostridia</taxon>
        <taxon>Eubacteriales</taxon>
        <taxon>Oscillospiraceae</taxon>
        <taxon>Pseudoflavonifractor</taxon>
    </lineage>
</organism>
<gene>
    <name evidence="1" type="ORF">BACCAP_02269</name>
</gene>
<sequence length="47" mass="5254">MLLCFFFKQPGHPLPGCSKQYVRLYGPTSCRRAGMSGQPGTPTRFHP</sequence>